<accession>A0ABY4D4B3</accession>
<gene>
    <name evidence="2" type="ORF">MTX78_09365</name>
</gene>
<dbReference type="EMBL" id="CP094669">
    <property type="protein sequence ID" value="UOG76794.1"/>
    <property type="molecule type" value="Genomic_DNA"/>
</dbReference>
<dbReference type="RefSeq" id="WP_243801998.1">
    <property type="nucleotide sequence ID" value="NZ_CP094669.1"/>
</dbReference>
<feature type="signal peptide" evidence="1">
    <location>
        <begin position="1"/>
        <end position="25"/>
    </location>
</feature>
<reference evidence="2 3" key="1">
    <citation type="submission" date="2022-03" db="EMBL/GenBank/DDBJ databases">
        <title>Hymenobactersp. isolated from the air.</title>
        <authorList>
            <person name="Won M."/>
            <person name="Kwon S.-W."/>
        </authorList>
    </citation>
    <scope>NUCLEOTIDE SEQUENCE [LARGE SCALE GENOMIC DNA]</scope>
    <source>
        <strain evidence="2 3">KACC 21982</strain>
    </source>
</reference>
<keyword evidence="1" id="KW-0732">Signal</keyword>
<evidence type="ECO:0000313" key="2">
    <source>
        <dbReference type="EMBL" id="UOG76794.1"/>
    </source>
</evidence>
<organism evidence="2 3">
    <name type="scientific">Hymenobacter tibetensis</name>
    <dbReference type="NCBI Taxonomy" id="497967"/>
    <lineage>
        <taxon>Bacteria</taxon>
        <taxon>Pseudomonadati</taxon>
        <taxon>Bacteroidota</taxon>
        <taxon>Cytophagia</taxon>
        <taxon>Cytophagales</taxon>
        <taxon>Hymenobacteraceae</taxon>
        <taxon>Hymenobacter</taxon>
    </lineage>
</organism>
<feature type="chain" id="PRO_5045306533" evidence="1">
    <location>
        <begin position="26"/>
        <end position="126"/>
    </location>
</feature>
<keyword evidence="3" id="KW-1185">Reference proteome</keyword>
<proteinExistence type="predicted"/>
<evidence type="ECO:0000313" key="3">
    <source>
        <dbReference type="Proteomes" id="UP000831113"/>
    </source>
</evidence>
<protein>
    <submittedName>
        <fullName evidence="2">Uncharacterized protein</fullName>
    </submittedName>
</protein>
<name>A0ABY4D4B3_9BACT</name>
<dbReference type="Proteomes" id="UP000831113">
    <property type="component" value="Chromosome"/>
</dbReference>
<sequence length="126" mass="14191">MKTSLISRLSAACVLVVLSATMAMAQQTVYSEAPVVAKSGYWNLITDKSTPTYTLVRFYNDEHELLYEERLEGVCLDPCKSLASHRRIARMLGTTLQQVQRLQANSLVSTKLVALNRHTQRLYASR</sequence>
<evidence type="ECO:0000256" key="1">
    <source>
        <dbReference type="SAM" id="SignalP"/>
    </source>
</evidence>